<proteinExistence type="predicted"/>
<evidence type="ECO:0000313" key="3">
    <source>
        <dbReference type="Proteomes" id="UP000231070"/>
    </source>
</evidence>
<dbReference type="GO" id="GO:0016491">
    <property type="term" value="F:oxidoreductase activity"/>
    <property type="evidence" value="ECO:0007669"/>
    <property type="project" value="TreeGrafter"/>
</dbReference>
<organism evidence="2 3">
    <name type="scientific">Pleomorphomonas carboxyditropha</name>
    <dbReference type="NCBI Taxonomy" id="2023338"/>
    <lineage>
        <taxon>Bacteria</taxon>
        <taxon>Pseudomonadati</taxon>
        <taxon>Pseudomonadota</taxon>
        <taxon>Alphaproteobacteria</taxon>
        <taxon>Hyphomicrobiales</taxon>
        <taxon>Pleomorphomonadaceae</taxon>
        <taxon>Pleomorphomonas</taxon>
    </lineage>
</organism>
<gene>
    <name evidence="2" type="ORF">CJ014_04130</name>
</gene>
<dbReference type="InterPro" id="IPR011008">
    <property type="entry name" value="Dimeric_a/b-barrel"/>
</dbReference>
<dbReference type="PROSITE" id="PS51725">
    <property type="entry name" value="ABM"/>
    <property type="match status" value="1"/>
</dbReference>
<accession>A0A2G9X2R8</accession>
<dbReference type="Pfam" id="PF03992">
    <property type="entry name" value="ABM"/>
    <property type="match status" value="1"/>
</dbReference>
<dbReference type="AlphaFoldDB" id="A0A2G9X2R8"/>
<keyword evidence="3" id="KW-1185">Reference proteome</keyword>
<sequence>MVEVSLIAHLEAREGKTDQLAARLSDLARHVRKEAGNRLFQVYRRCDEPNRFDVVETYADETAFASHLAEPHSVAFNAWLKDVAVSGKSELTFVEAIS</sequence>
<dbReference type="GO" id="GO:0005829">
    <property type="term" value="C:cytosol"/>
    <property type="evidence" value="ECO:0007669"/>
    <property type="project" value="TreeGrafter"/>
</dbReference>
<dbReference type="Proteomes" id="UP000231070">
    <property type="component" value="Unassembled WGS sequence"/>
</dbReference>
<dbReference type="OrthoDB" id="287932at2"/>
<protein>
    <recommendedName>
        <fullName evidence="1">ABM domain-containing protein</fullName>
    </recommendedName>
</protein>
<evidence type="ECO:0000313" key="2">
    <source>
        <dbReference type="EMBL" id="PIP01269.1"/>
    </source>
</evidence>
<feature type="domain" description="ABM" evidence="1">
    <location>
        <begin position="4"/>
        <end position="93"/>
    </location>
</feature>
<dbReference type="InterPro" id="IPR050744">
    <property type="entry name" value="AI-2_Isomerase_LsrG"/>
</dbReference>
<dbReference type="EMBL" id="NQVN01000001">
    <property type="protein sequence ID" value="PIP01269.1"/>
    <property type="molecule type" value="Genomic_DNA"/>
</dbReference>
<name>A0A2G9X2R8_9HYPH</name>
<reference evidence="2 3" key="1">
    <citation type="submission" date="2017-08" db="EMBL/GenBank/DDBJ databases">
        <title>Pleomorphomonas carboxidotrophicus sp. nov., a new mesophilic hydrogenogenic carboxidotroph.</title>
        <authorList>
            <person name="Esquivel-Elizondo S."/>
            <person name="Krajmalnik-Brown R."/>
            <person name="Maldonado J."/>
        </authorList>
    </citation>
    <scope>NUCLEOTIDE SEQUENCE [LARGE SCALE GENOMIC DNA]</scope>
    <source>
        <strain evidence="2 3">SVCO-16</strain>
    </source>
</reference>
<comment type="caution">
    <text evidence="2">The sequence shown here is derived from an EMBL/GenBank/DDBJ whole genome shotgun (WGS) entry which is preliminary data.</text>
</comment>
<dbReference type="SUPFAM" id="SSF54909">
    <property type="entry name" value="Dimeric alpha+beta barrel"/>
    <property type="match status" value="1"/>
</dbReference>
<dbReference type="PANTHER" id="PTHR33336:SF3">
    <property type="entry name" value="ABM DOMAIN-CONTAINING PROTEIN"/>
    <property type="match status" value="1"/>
</dbReference>
<dbReference type="Gene3D" id="3.30.70.100">
    <property type="match status" value="1"/>
</dbReference>
<evidence type="ECO:0000259" key="1">
    <source>
        <dbReference type="PROSITE" id="PS51725"/>
    </source>
</evidence>
<dbReference type="PANTHER" id="PTHR33336">
    <property type="entry name" value="QUINOL MONOOXYGENASE YGIN-RELATED"/>
    <property type="match status" value="1"/>
</dbReference>
<dbReference type="InterPro" id="IPR007138">
    <property type="entry name" value="ABM_dom"/>
</dbReference>